<proteinExistence type="predicted"/>
<dbReference type="AlphaFoldDB" id="A0A164MKE4"/>
<feature type="compositionally biased region" description="Acidic residues" evidence="1">
    <location>
        <begin position="360"/>
        <end position="381"/>
    </location>
</feature>
<name>A0A164MKE4_9AGAM</name>
<gene>
    <name evidence="2" type="ORF">SISNIDRAFT_471501</name>
</gene>
<dbReference type="Proteomes" id="UP000076722">
    <property type="component" value="Unassembled WGS sequence"/>
</dbReference>
<organism evidence="2 3">
    <name type="scientific">Sistotremastrum niveocremeum HHB9708</name>
    <dbReference type="NCBI Taxonomy" id="1314777"/>
    <lineage>
        <taxon>Eukaryota</taxon>
        <taxon>Fungi</taxon>
        <taxon>Dikarya</taxon>
        <taxon>Basidiomycota</taxon>
        <taxon>Agaricomycotina</taxon>
        <taxon>Agaricomycetes</taxon>
        <taxon>Sistotremastrales</taxon>
        <taxon>Sistotremastraceae</taxon>
        <taxon>Sertulicium</taxon>
        <taxon>Sertulicium niveocremeum</taxon>
    </lineage>
</organism>
<accession>A0A164MKE4</accession>
<evidence type="ECO:0000313" key="2">
    <source>
        <dbReference type="EMBL" id="KZS86798.1"/>
    </source>
</evidence>
<keyword evidence="3" id="KW-1185">Reference proteome</keyword>
<reference evidence="2 3" key="1">
    <citation type="journal article" date="2016" name="Mol. Biol. Evol.">
        <title>Comparative Genomics of Early-Diverging Mushroom-Forming Fungi Provides Insights into the Origins of Lignocellulose Decay Capabilities.</title>
        <authorList>
            <person name="Nagy L.G."/>
            <person name="Riley R."/>
            <person name="Tritt A."/>
            <person name="Adam C."/>
            <person name="Daum C."/>
            <person name="Floudas D."/>
            <person name="Sun H."/>
            <person name="Yadav J.S."/>
            <person name="Pangilinan J."/>
            <person name="Larsson K.H."/>
            <person name="Matsuura K."/>
            <person name="Barry K."/>
            <person name="Labutti K."/>
            <person name="Kuo R."/>
            <person name="Ohm R.A."/>
            <person name="Bhattacharya S.S."/>
            <person name="Shirouzu T."/>
            <person name="Yoshinaga Y."/>
            <person name="Martin F.M."/>
            <person name="Grigoriev I.V."/>
            <person name="Hibbett D.S."/>
        </authorList>
    </citation>
    <scope>NUCLEOTIDE SEQUENCE [LARGE SCALE GENOMIC DNA]</scope>
    <source>
        <strain evidence="2 3">HHB9708</strain>
    </source>
</reference>
<dbReference type="EMBL" id="KV419468">
    <property type="protein sequence ID" value="KZS86798.1"/>
    <property type="molecule type" value="Genomic_DNA"/>
</dbReference>
<feature type="region of interest" description="Disordered" evidence="1">
    <location>
        <begin position="360"/>
        <end position="412"/>
    </location>
</feature>
<evidence type="ECO:0000313" key="3">
    <source>
        <dbReference type="Proteomes" id="UP000076722"/>
    </source>
</evidence>
<sequence length="464" mass="52471">MSTPARRSASEFVWIRHQFNRITNPALLDRDESLIQFAEVHANFEDPTVNAYQVSQGFPPFVVIPRGSSPRQVVDLIYAFGLKYNKVKRAQNMRLAINTKICTCSIMIHEYIIIFCDASLKAYGLPLKDSNKTIFDDDDKPTPPIADCDALSEASSKDEHEYSKKIGTEYWLPQKNCQKQVLLSIFVGRPPREKVEWPWVEVLFISDPDVIWDTDLEGDSDAWMTDAVFEKYTSLMSRKSVVVIGTLWSNGTNSGQPRTYLYVAHGRWFESVCDPFLKFDLQKNQPSPQSEKTGLWTGSSVNWTFKHYQAKTKKISQVVVTDPKQPLLNVVKIAKASNSKKRKASPIDVDDLDEEELAELEADPDANLSDDEAEKEDEPSESEMRARKRGRKSTPATDAASVAASSEANDVDAVDEIHVVLPSKKGVKRDQTRDLLLMFSETLRVYSGYSKQKKNPQHTVLKVP</sequence>
<protein>
    <submittedName>
        <fullName evidence="2">Uncharacterized protein</fullName>
    </submittedName>
</protein>
<evidence type="ECO:0000256" key="1">
    <source>
        <dbReference type="SAM" id="MobiDB-lite"/>
    </source>
</evidence>